<name>A0A200R811_MACCD</name>
<dbReference type="AlphaFoldDB" id="A0A200R811"/>
<reference evidence="9 10" key="1">
    <citation type="journal article" date="2017" name="Mol. Plant">
        <title>The Genome of Medicinal Plant Macleaya cordata Provides New Insights into Benzylisoquinoline Alkaloids Metabolism.</title>
        <authorList>
            <person name="Liu X."/>
            <person name="Liu Y."/>
            <person name="Huang P."/>
            <person name="Ma Y."/>
            <person name="Qing Z."/>
            <person name="Tang Q."/>
            <person name="Cao H."/>
            <person name="Cheng P."/>
            <person name="Zheng Y."/>
            <person name="Yuan Z."/>
            <person name="Zhou Y."/>
            <person name="Liu J."/>
            <person name="Tang Z."/>
            <person name="Zhuo Y."/>
            <person name="Zhang Y."/>
            <person name="Yu L."/>
            <person name="Huang J."/>
            <person name="Yang P."/>
            <person name="Peng Q."/>
            <person name="Zhang J."/>
            <person name="Jiang W."/>
            <person name="Zhang Z."/>
            <person name="Lin K."/>
            <person name="Ro D.K."/>
            <person name="Chen X."/>
            <person name="Xiong X."/>
            <person name="Shang Y."/>
            <person name="Huang S."/>
            <person name="Zeng J."/>
        </authorList>
    </citation>
    <scope>NUCLEOTIDE SEQUENCE [LARGE SCALE GENOMIC DNA]</scope>
    <source>
        <strain evidence="10">cv. BLH2017</strain>
        <tissue evidence="9">Root</tissue>
    </source>
</reference>
<comment type="caution">
    <text evidence="9">The sequence shown here is derived from an EMBL/GenBank/DDBJ whole genome shotgun (WGS) entry which is preliminary data.</text>
</comment>
<dbReference type="InterPro" id="IPR026961">
    <property type="entry name" value="PGG_dom"/>
</dbReference>
<feature type="domain" description="PGG" evidence="8">
    <location>
        <begin position="27"/>
        <end position="141"/>
    </location>
</feature>
<gene>
    <name evidence="9" type="ORF">BVC80_1055g5</name>
</gene>
<dbReference type="PANTHER" id="PTHR24186">
    <property type="entry name" value="PROTEIN PHOSPHATASE 1 REGULATORY SUBUNIT"/>
    <property type="match status" value="1"/>
</dbReference>
<keyword evidence="4 7" id="KW-1133">Transmembrane helix</keyword>
<keyword evidence="5" id="KW-0040">ANK repeat</keyword>
<evidence type="ECO:0000259" key="8">
    <source>
        <dbReference type="Pfam" id="PF13962"/>
    </source>
</evidence>
<evidence type="ECO:0000256" key="3">
    <source>
        <dbReference type="ARBA" id="ARBA00022737"/>
    </source>
</evidence>
<keyword evidence="10" id="KW-1185">Reference proteome</keyword>
<evidence type="ECO:0000256" key="6">
    <source>
        <dbReference type="ARBA" id="ARBA00023136"/>
    </source>
</evidence>
<evidence type="ECO:0000256" key="2">
    <source>
        <dbReference type="ARBA" id="ARBA00022692"/>
    </source>
</evidence>
<dbReference type="GO" id="GO:0005886">
    <property type="term" value="C:plasma membrane"/>
    <property type="evidence" value="ECO:0007669"/>
    <property type="project" value="TreeGrafter"/>
</dbReference>
<dbReference type="OMA" id="WLSILIC"/>
<proteinExistence type="predicted"/>
<organism evidence="9 10">
    <name type="scientific">Macleaya cordata</name>
    <name type="common">Five-seeded plume-poppy</name>
    <name type="synonym">Bocconia cordata</name>
    <dbReference type="NCBI Taxonomy" id="56857"/>
    <lineage>
        <taxon>Eukaryota</taxon>
        <taxon>Viridiplantae</taxon>
        <taxon>Streptophyta</taxon>
        <taxon>Embryophyta</taxon>
        <taxon>Tracheophyta</taxon>
        <taxon>Spermatophyta</taxon>
        <taxon>Magnoliopsida</taxon>
        <taxon>Ranunculales</taxon>
        <taxon>Papaveraceae</taxon>
        <taxon>Papaveroideae</taxon>
        <taxon>Macleaya</taxon>
    </lineage>
</organism>
<evidence type="ECO:0000313" key="10">
    <source>
        <dbReference type="Proteomes" id="UP000195402"/>
    </source>
</evidence>
<dbReference type="OrthoDB" id="10040922at2759"/>
<dbReference type="PANTHER" id="PTHR24186:SF50">
    <property type="entry name" value="ANKYRIN REPEAT-CONTAINING PROTEIN ITN1-LIKE ISOFORM X1"/>
    <property type="match status" value="1"/>
</dbReference>
<keyword evidence="3" id="KW-0677">Repeat</keyword>
<feature type="transmembrane region" description="Helical" evidence="7">
    <location>
        <begin position="149"/>
        <end position="167"/>
    </location>
</feature>
<comment type="subcellular location">
    <subcellularLocation>
        <location evidence="1">Membrane</location>
        <topology evidence="1">Multi-pass membrane protein</topology>
    </subcellularLocation>
</comment>
<feature type="transmembrane region" description="Helical" evidence="7">
    <location>
        <begin position="79"/>
        <end position="100"/>
    </location>
</feature>
<keyword evidence="6 7" id="KW-0472">Membrane</keyword>
<dbReference type="InParanoid" id="A0A200R811"/>
<dbReference type="Proteomes" id="UP000195402">
    <property type="component" value="Unassembled WGS sequence"/>
</dbReference>
<keyword evidence="2 7" id="KW-0812">Transmembrane</keyword>
<evidence type="ECO:0000256" key="1">
    <source>
        <dbReference type="ARBA" id="ARBA00004141"/>
    </source>
</evidence>
<feature type="transmembrane region" description="Helical" evidence="7">
    <location>
        <begin position="121"/>
        <end position="143"/>
    </location>
</feature>
<dbReference type="EMBL" id="MVGT01000396">
    <property type="protein sequence ID" value="OVA18830.1"/>
    <property type="molecule type" value="Genomic_DNA"/>
</dbReference>
<evidence type="ECO:0000313" key="9">
    <source>
        <dbReference type="EMBL" id="OVA18830.1"/>
    </source>
</evidence>
<dbReference type="STRING" id="56857.A0A200R811"/>
<evidence type="ECO:0000256" key="5">
    <source>
        <dbReference type="ARBA" id="ARBA00023043"/>
    </source>
</evidence>
<protein>
    <submittedName>
        <fullName evidence="9">PGG domain</fullName>
    </submittedName>
</protein>
<sequence length="177" mass="19918">MIKEEIDESLILRLESIDDHSGKSERKTLEKASQTHLLVATLIATVIFVACFQIPGGYVQRRQEHQGMAVLTKASDFKVFLIFNSIALLFSASAVTVHFFSKTIVRVEDEVSSSRLLKITFHCTLYAIIAMVLAFQFGISAVVDPSIGLVINILSCSYSLVYYYALWRVGKRMKKDF</sequence>
<feature type="transmembrane region" description="Helical" evidence="7">
    <location>
        <begin position="37"/>
        <end position="59"/>
    </location>
</feature>
<dbReference type="Pfam" id="PF13962">
    <property type="entry name" value="PGG"/>
    <property type="match status" value="1"/>
</dbReference>
<evidence type="ECO:0000256" key="7">
    <source>
        <dbReference type="SAM" id="Phobius"/>
    </source>
</evidence>
<accession>A0A200R811</accession>
<evidence type="ECO:0000256" key="4">
    <source>
        <dbReference type="ARBA" id="ARBA00022989"/>
    </source>
</evidence>